<name>A0ABT3ZQA5_9BURK</name>
<organism evidence="1 2">
    <name type="scientific">Robbsia betulipollinis</name>
    <dbReference type="NCBI Taxonomy" id="2981849"/>
    <lineage>
        <taxon>Bacteria</taxon>
        <taxon>Pseudomonadati</taxon>
        <taxon>Pseudomonadota</taxon>
        <taxon>Betaproteobacteria</taxon>
        <taxon>Burkholderiales</taxon>
        <taxon>Burkholderiaceae</taxon>
        <taxon>Robbsia</taxon>
    </lineage>
</organism>
<keyword evidence="2" id="KW-1185">Reference proteome</keyword>
<evidence type="ECO:0000313" key="2">
    <source>
        <dbReference type="Proteomes" id="UP001082899"/>
    </source>
</evidence>
<dbReference type="RefSeq" id="WP_267848894.1">
    <property type="nucleotide sequence ID" value="NZ_JAPMXC010000006.1"/>
</dbReference>
<dbReference type="Proteomes" id="UP001082899">
    <property type="component" value="Unassembled WGS sequence"/>
</dbReference>
<dbReference type="EMBL" id="JAPMXC010000006">
    <property type="protein sequence ID" value="MCY0388734.1"/>
    <property type="molecule type" value="Genomic_DNA"/>
</dbReference>
<protein>
    <submittedName>
        <fullName evidence="1">Uncharacterized protein</fullName>
    </submittedName>
</protein>
<comment type="caution">
    <text evidence="1">The sequence shown here is derived from an EMBL/GenBank/DDBJ whole genome shotgun (WGS) entry which is preliminary data.</text>
</comment>
<sequence>MQTLTVDPERIQAIIQSALRAAATAPTIFDALDVTGAALRSIQELSYQTTGDDAERGNAMAFSIASAI</sequence>
<reference evidence="1" key="1">
    <citation type="submission" date="2022-11" db="EMBL/GenBank/DDBJ databases">
        <title>Robbsia betulipollinis sp. nov., isolated from pollen of birch (Betula pendula).</title>
        <authorList>
            <person name="Shi H."/>
            <person name="Ambika Manirajan B."/>
            <person name="Ratering S."/>
            <person name="Geissler-Plaum R."/>
            <person name="Schnell S."/>
        </authorList>
    </citation>
    <scope>NUCLEOTIDE SEQUENCE</scope>
    <source>
        <strain evidence="1">Bb-Pol-6</strain>
    </source>
</reference>
<evidence type="ECO:0000313" key="1">
    <source>
        <dbReference type="EMBL" id="MCY0388734.1"/>
    </source>
</evidence>
<gene>
    <name evidence="1" type="ORF">OVY01_16285</name>
</gene>
<accession>A0ABT3ZQA5</accession>
<proteinExistence type="predicted"/>